<feature type="domain" description="tRNA methyltransferase TRMD/TRM10-type" evidence="18">
    <location>
        <begin position="1"/>
        <end position="221"/>
    </location>
</feature>
<evidence type="ECO:0000259" key="18">
    <source>
        <dbReference type="Pfam" id="PF01746"/>
    </source>
</evidence>
<evidence type="ECO:0000256" key="1">
    <source>
        <dbReference type="ARBA" id="ARBA00002634"/>
    </source>
</evidence>
<dbReference type="PIRSF" id="PIRSF000386">
    <property type="entry name" value="tRNA_mtase"/>
    <property type="match status" value="1"/>
</dbReference>
<evidence type="ECO:0000256" key="16">
    <source>
        <dbReference type="PIRSR" id="PIRSR000386-1"/>
    </source>
</evidence>
<dbReference type="NCBIfam" id="TIGR00088">
    <property type="entry name" value="trmD"/>
    <property type="match status" value="1"/>
</dbReference>
<evidence type="ECO:0000256" key="7">
    <source>
        <dbReference type="ARBA" id="ARBA00022490"/>
    </source>
</evidence>
<evidence type="ECO:0000256" key="11">
    <source>
        <dbReference type="ARBA" id="ARBA00022694"/>
    </source>
</evidence>
<evidence type="ECO:0000256" key="13">
    <source>
        <dbReference type="ARBA" id="ARBA00033392"/>
    </source>
</evidence>
<dbReference type="PATRIC" id="fig|1276220.3.peg.327"/>
<dbReference type="InterPro" id="IPR029026">
    <property type="entry name" value="tRNA_m1G_MTases_N"/>
</dbReference>
<feature type="binding site" evidence="15 16">
    <location>
        <begin position="130"/>
        <end position="135"/>
    </location>
    <ligand>
        <name>S-adenosyl-L-methionine</name>
        <dbReference type="ChEBI" id="CHEBI:59789"/>
    </ligand>
</feature>
<dbReference type="FunFam" id="3.40.1280.10:FF:000001">
    <property type="entry name" value="tRNA (guanine-N(1)-)-methyltransferase"/>
    <property type="match status" value="1"/>
</dbReference>
<dbReference type="Proteomes" id="UP000014984">
    <property type="component" value="Chromosome"/>
</dbReference>
<dbReference type="STRING" id="1276220.STAIW_v1c03240"/>
<comment type="function">
    <text evidence="1 15 17">Specifically methylates guanosine-37 in various tRNAs.</text>
</comment>
<keyword evidence="10 15" id="KW-0949">S-adenosyl-L-methionine</keyword>
<evidence type="ECO:0000256" key="4">
    <source>
        <dbReference type="ARBA" id="ARBA00011738"/>
    </source>
</evidence>
<keyword evidence="20" id="KW-1185">Reference proteome</keyword>
<gene>
    <name evidence="15 19" type="primary">trmD</name>
    <name evidence="19" type="ORF">STAIW_v1c03240</name>
</gene>
<keyword evidence="11 15" id="KW-0819">tRNA processing</keyword>
<evidence type="ECO:0000256" key="12">
    <source>
        <dbReference type="ARBA" id="ARBA00029736"/>
    </source>
</evidence>
<evidence type="ECO:0000256" key="17">
    <source>
        <dbReference type="RuleBase" id="RU003464"/>
    </source>
</evidence>
<comment type="subcellular location">
    <subcellularLocation>
        <location evidence="2 15 17">Cytoplasm</location>
    </subcellularLocation>
</comment>
<sequence length="243" mass="28011">MKFSIITLFPNLIENYISQSIIKRAIQKKFIDIEILDIRNFTNYSHNQVDDYQFGGGKGMVLMVEPIVNAIESCKTIDSLIILTTPQGKTWNQKFARSFSTEYKHLIIICGHYEGFDERILKYIDLEISIGDYILTGGELASLCLIDSITRVVDGVISNESHLNESFENNLLDYPVYTKPLNFRNQKVPEVLTSGHHAKIEKFRQEGRIKNTYIKRPDLLKENQLSKNELTFLKELKKSKGEN</sequence>
<keyword evidence="9 15" id="KW-0808">Transferase</keyword>
<dbReference type="EC" id="2.1.1.228" evidence="5 15"/>
<dbReference type="HAMAP" id="MF_00605">
    <property type="entry name" value="TrmD"/>
    <property type="match status" value="1"/>
</dbReference>
<evidence type="ECO:0000313" key="20">
    <source>
        <dbReference type="Proteomes" id="UP000014984"/>
    </source>
</evidence>
<proteinExistence type="inferred from homology"/>
<evidence type="ECO:0000256" key="14">
    <source>
        <dbReference type="ARBA" id="ARBA00047783"/>
    </source>
</evidence>
<feature type="binding site" evidence="15 16">
    <location>
        <position position="111"/>
    </location>
    <ligand>
        <name>S-adenosyl-L-methionine</name>
        <dbReference type="ChEBI" id="CHEBI:59789"/>
    </ligand>
</feature>
<dbReference type="RefSeq" id="WP_020834121.1">
    <property type="nucleotide sequence ID" value="NC_021846.1"/>
</dbReference>
<keyword evidence="8 15" id="KW-0489">Methyltransferase</keyword>
<dbReference type="InterPro" id="IPR016009">
    <property type="entry name" value="tRNA_MeTrfase_TRMD/TRM10"/>
</dbReference>
<name>S5LZ52_9MOLU</name>
<accession>S5LZ52</accession>
<dbReference type="InterPro" id="IPR002649">
    <property type="entry name" value="tRNA_m1G_MeTrfase_TrmD"/>
</dbReference>
<dbReference type="Gene3D" id="1.10.1270.20">
    <property type="entry name" value="tRNA(m1g37)methyltransferase, domain 2"/>
    <property type="match status" value="1"/>
</dbReference>
<protein>
    <recommendedName>
        <fullName evidence="6 15">tRNA (guanine-N(1)-)-methyltransferase</fullName>
        <ecNumber evidence="5 15">2.1.1.228</ecNumber>
    </recommendedName>
    <alternativeName>
        <fullName evidence="12 15">M1G-methyltransferase</fullName>
    </alternativeName>
    <alternativeName>
        <fullName evidence="13 15">tRNA [GM37] methyltransferase</fullName>
    </alternativeName>
</protein>
<dbReference type="CDD" id="cd18080">
    <property type="entry name" value="TrmD-like"/>
    <property type="match status" value="1"/>
</dbReference>
<dbReference type="SUPFAM" id="SSF75217">
    <property type="entry name" value="alpha/beta knot"/>
    <property type="match status" value="1"/>
</dbReference>
<evidence type="ECO:0000256" key="5">
    <source>
        <dbReference type="ARBA" id="ARBA00012807"/>
    </source>
</evidence>
<dbReference type="GO" id="GO:0002939">
    <property type="term" value="P:tRNA N1-guanine methylation"/>
    <property type="evidence" value="ECO:0007669"/>
    <property type="project" value="TreeGrafter"/>
</dbReference>
<comment type="similarity">
    <text evidence="3 15 17">Belongs to the RNA methyltransferase TrmD family.</text>
</comment>
<evidence type="ECO:0000256" key="9">
    <source>
        <dbReference type="ARBA" id="ARBA00022679"/>
    </source>
</evidence>
<comment type="catalytic activity">
    <reaction evidence="14 15 17">
        <text>guanosine(37) in tRNA + S-adenosyl-L-methionine = N(1)-methylguanosine(37) in tRNA + S-adenosyl-L-homocysteine + H(+)</text>
        <dbReference type="Rhea" id="RHEA:36899"/>
        <dbReference type="Rhea" id="RHEA-COMP:10145"/>
        <dbReference type="Rhea" id="RHEA-COMP:10147"/>
        <dbReference type="ChEBI" id="CHEBI:15378"/>
        <dbReference type="ChEBI" id="CHEBI:57856"/>
        <dbReference type="ChEBI" id="CHEBI:59789"/>
        <dbReference type="ChEBI" id="CHEBI:73542"/>
        <dbReference type="ChEBI" id="CHEBI:74269"/>
        <dbReference type="EC" id="2.1.1.228"/>
    </reaction>
</comment>
<dbReference type="eggNOG" id="COG0336">
    <property type="taxonomic scope" value="Bacteria"/>
</dbReference>
<reference evidence="19 20" key="1">
    <citation type="journal article" date="2013" name="Genome Biol. Evol.">
        <title>Comparison of metabolic capacities and inference of gene content evolution in mosquito-associated Spiroplasma diminutum and S. taiwanense.</title>
        <authorList>
            <person name="Lo W.S."/>
            <person name="Ku C."/>
            <person name="Chen L.L."/>
            <person name="Chang T.H."/>
            <person name="Kuo C.H."/>
        </authorList>
    </citation>
    <scope>NUCLEOTIDE SEQUENCE [LARGE SCALE GENOMIC DNA]</scope>
    <source>
        <strain evidence="19">CT-1</strain>
    </source>
</reference>
<comment type="subunit">
    <text evidence="4 15 17">Homodimer.</text>
</comment>
<dbReference type="EMBL" id="CP005074">
    <property type="protein sequence ID" value="AGR40982.1"/>
    <property type="molecule type" value="Genomic_DNA"/>
</dbReference>
<dbReference type="HOGENOM" id="CLU_047363_0_1_14"/>
<dbReference type="GO" id="GO:0005829">
    <property type="term" value="C:cytosol"/>
    <property type="evidence" value="ECO:0007669"/>
    <property type="project" value="TreeGrafter"/>
</dbReference>
<evidence type="ECO:0000256" key="2">
    <source>
        <dbReference type="ARBA" id="ARBA00004496"/>
    </source>
</evidence>
<dbReference type="Gene3D" id="3.40.1280.10">
    <property type="match status" value="1"/>
</dbReference>
<dbReference type="OrthoDB" id="9807416at2"/>
<evidence type="ECO:0000256" key="8">
    <source>
        <dbReference type="ARBA" id="ARBA00022603"/>
    </source>
</evidence>
<evidence type="ECO:0000256" key="3">
    <source>
        <dbReference type="ARBA" id="ARBA00007630"/>
    </source>
</evidence>
<evidence type="ECO:0000256" key="10">
    <source>
        <dbReference type="ARBA" id="ARBA00022691"/>
    </source>
</evidence>
<dbReference type="PANTHER" id="PTHR46417:SF1">
    <property type="entry name" value="TRNA (GUANINE-N(1)-)-METHYLTRANSFERASE"/>
    <property type="match status" value="1"/>
</dbReference>
<evidence type="ECO:0000256" key="6">
    <source>
        <dbReference type="ARBA" id="ARBA00014679"/>
    </source>
</evidence>
<evidence type="ECO:0000256" key="15">
    <source>
        <dbReference type="HAMAP-Rule" id="MF_00605"/>
    </source>
</evidence>
<dbReference type="NCBIfam" id="NF000648">
    <property type="entry name" value="PRK00026.1"/>
    <property type="match status" value="1"/>
</dbReference>
<dbReference type="KEGG" id="stai:STAIW_v1c03240"/>
<organism evidence="19 20">
    <name type="scientific">Spiroplasma taiwanense CT-1</name>
    <dbReference type="NCBI Taxonomy" id="1276220"/>
    <lineage>
        <taxon>Bacteria</taxon>
        <taxon>Bacillati</taxon>
        <taxon>Mycoplasmatota</taxon>
        <taxon>Mollicutes</taxon>
        <taxon>Entomoplasmatales</taxon>
        <taxon>Spiroplasmataceae</taxon>
        <taxon>Spiroplasma</taxon>
    </lineage>
</organism>
<keyword evidence="7 15" id="KW-0963">Cytoplasm</keyword>
<dbReference type="AlphaFoldDB" id="S5LZ52"/>
<dbReference type="PANTHER" id="PTHR46417">
    <property type="entry name" value="TRNA (GUANINE-N(1)-)-METHYLTRANSFERASE"/>
    <property type="match status" value="1"/>
</dbReference>
<dbReference type="Pfam" id="PF01746">
    <property type="entry name" value="tRNA_m1G_MT"/>
    <property type="match status" value="1"/>
</dbReference>
<dbReference type="InterPro" id="IPR029028">
    <property type="entry name" value="Alpha/beta_knot_MTases"/>
</dbReference>
<dbReference type="InterPro" id="IPR023148">
    <property type="entry name" value="tRNA_m1G_MeTrfase_C_sf"/>
</dbReference>
<dbReference type="GO" id="GO:0052906">
    <property type="term" value="F:tRNA (guanine(37)-N1)-methyltransferase activity"/>
    <property type="evidence" value="ECO:0007669"/>
    <property type="project" value="UniProtKB-UniRule"/>
</dbReference>
<evidence type="ECO:0000313" key="19">
    <source>
        <dbReference type="EMBL" id="AGR40982.1"/>
    </source>
</evidence>